<name>A0A857CBE2_9HYPH</name>
<evidence type="ECO:0000256" key="5">
    <source>
        <dbReference type="ARBA" id="ARBA00023136"/>
    </source>
</evidence>
<dbReference type="EMBL" id="CP046908">
    <property type="protein sequence ID" value="QGZ36334.1"/>
    <property type="molecule type" value="Genomic_DNA"/>
</dbReference>
<feature type="transmembrane region" description="Helical" evidence="6">
    <location>
        <begin position="92"/>
        <end position="109"/>
    </location>
</feature>
<dbReference type="PANTHER" id="PTHR30086:SF20">
    <property type="entry name" value="ARGININE EXPORTER PROTEIN ARGO-RELATED"/>
    <property type="match status" value="1"/>
</dbReference>
<dbReference type="Proteomes" id="UP000435648">
    <property type="component" value="Chromosome"/>
</dbReference>
<sequence>MSESRLRGCPLAGGRELLQEPLFFFIGLGIGVATSAPVGPVNIAVIQRAFRSGLLPGLCAGFGAMLADGLYATFAAFGVTVVSDFVDQHSRIIQSVGGVLVILFGLRILMTRPHFEAGDEAPQGLMSGLVGGFAMTATNPGVVLGFLAIFGSLGEWAPDPGNYIGAATLVLGVLTGALVWWILLASLVSHLRERMNDTWLLWINRVAGGALCAFGLAIFAHLYLL</sequence>
<dbReference type="InterPro" id="IPR001123">
    <property type="entry name" value="LeuE-type"/>
</dbReference>
<dbReference type="Pfam" id="PF01810">
    <property type="entry name" value="LysE"/>
    <property type="match status" value="1"/>
</dbReference>
<accession>A0A857CBE2</accession>
<feature type="transmembrane region" description="Helical" evidence="6">
    <location>
        <begin position="22"/>
        <end position="46"/>
    </location>
</feature>
<comment type="subcellular location">
    <subcellularLocation>
        <location evidence="1">Cell membrane</location>
        <topology evidence="1">Multi-pass membrane protein</topology>
    </subcellularLocation>
</comment>
<keyword evidence="2" id="KW-1003">Cell membrane</keyword>
<organism evidence="7 8">
    <name type="scientific">Stappia indica</name>
    <dbReference type="NCBI Taxonomy" id="538381"/>
    <lineage>
        <taxon>Bacteria</taxon>
        <taxon>Pseudomonadati</taxon>
        <taxon>Pseudomonadota</taxon>
        <taxon>Alphaproteobacteria</taxon>
        <taxon>Hyphomicrobiales</taxon>
        <taxon>Stappiaceae</taxon>
        <taxon>Stappia</taxon>
    </lineage>
</organism>
<evidence type="ECO:0000256" key="2">
    <source>
        <dbReference type="ARBA" id="ARBA00022475"/>
    </source>
</evidence>
<gene>
    <name evidence="7" type="ORF">GH266_18700</name>
</gene>
<dbReference type="PANTHER" id="PTHR30086">
    <property type="entry name" value="ARGININE EXPORTER PROTEIN ARGO"/>
    <property type="match status" value="1"/>
</dbReference>
<feature type="transmembrane region" description="Helical" evidence="6">
    <location>
        <begin position="129"/>
        <end position="151"/>
    </location>
</feature>
<evidence type="ECO:0000313" key="7">
    <source>
        <dbReference type="EMBL" id="QGZ36334.1"/>
    </source>
</evidence>
<evidence type="ECO:0000256" key="1">
    <source>
        <dbReference type="ARBA" id="ARBA00004651"/>
    </source>
</evidence>
<evidence type="ECO:0000256" key="3">
    <source>
        <dbReference type="ARBA" id="ARBA00022692"/>
    </source>
</evidence>
<keyword evidence="5 6" id="KW-0472">Membrane</keyword>
<reference evidence="7 8" key="1">
    <citation type="submission" date="2019-12" db="EMBL/GenBank/DDBJ databases">
        <title>The genome of Stappia indica PHM037.</title>
        <authorList>
            <person name="Kacar D."/>
            <person name="Galan B."/>
            <person name="Canedo L."/>
            <person name="Rodriguez P."/>
            <person name="de la Calle F."/>
            <person name="Garcia J.L."/>
        </authorList>
    </citation>
    <scope>NUCLEOTIDE SEQUENCE [LARGE SCALE GENOMIC DNA]</scope>
    <source>
        <strain evidence="7 8">PHM037</strain>
    </source>
</reference>
<protein>
    <submittedName>
        <fullName evidence="7">LysE family transporter</fullName>
    </submittedName>
</protein>
<feature type="transmembrane region" description="Helical" evidence="6">
    <location>
        <begin position="163"/>
        <end position="187"/>
    </location>
</feature>
<dbReference type="KEGG" id="siw:GH266_18700"/>
<keyword evidence="4 6" id="KW-1133">Transmembrane helix</keyword>
<evidence type="ECO:0000313" key="8">
    <source>
        <dbReference type="Proteomes" id="UP000435648"/>
    </source>
</evidence>
<dbReference type="AlphaFoldDB" id="A0A857CBE2"/>
<dbReference type="GO" id="GO:0015171">
    <property type="term" value="F:amino acid transmembrane transporter activity"/>
    <property type="evidence" value="ECO:0007669"/>
    <property type="project" value="TreeGrafter"/>
</dbReference>
<dbReference type="GO" id="GO:0005886">
    <property type="term" value="C:plasma membrane"/>
    <property type="evidence" value="ECO:0007669"/>
    <property type="project" value="UniProtKB-SubCell"/>
</dbReference>
<dbReference type="OrthoDB" id="7874789at2"/>
<evidence type="ECO:0000256" key="6">
    <source>
        <dbReference type="SAM" id="Phobius"/>
    </source>
</evidence>
<proteinExistence type="predicted"/>
<feature type="transmembrane region" description="Helical" evidence="6">
    <location>
        <begin position="58"/>
        <end position="80"/>
    </location>
</feature>
<evidence type="ECO:0000256" key="4">
    <source>
        <dbReference type="ARBA" id="ARBA00022989"/>
    </source>
</evidence>
<keyword evidence="3 6" id="KW-0812">Transmembrane</keyword>
<feature type="transmembrane region" description="Helical" evidence="6">
    <location>
        <begin position="199"/>
        <end position="224"/>
    </location>
</feature>